<dbReference type="Gene3D" id="1.20.120.20">
    <property type="entry name" value="Apolipoprotein"/>
    <property type="match status" value="1"/>
</dbReference>
<keyword evidence="1" id="KW-0472">Membrane</keyword>
<keyword evidence="1" id="KW-1133">Transmembrane helix</keyword>
<dbReference type="SUPFAM" id="SSF58113">
    <property type="entry name" value="Apolipoprotein A-I"/>
    <property type="match status" value="1"/>
</dbReference>
<evidence type="ECO:0000313" key="2">
    <source>
        <dbReference type="EMBL" id="AVF45158.1"/>
    </source>
</evidence>
<accession>A0A2L1VJ46</accession>
<evidence type="ECO:0000313" key="3">
    <source>
        <dbReference type="Proteomes" id="UP000237921"/>
    </source>
</evidence>
<protein>
    <recommendedName>
        <fullName evidence="4">MotA/TolQ/ExbB proton channel domain-containing protein</fullName>
    </recommendedName>
</protein>
<evidence type="ECO:0000256" key="1">
    <source>
        <dbReference type="SAM" id="Phobius"/>
    </source>
</evidence>
<gene>
    <name evidence="2" type="ORF">AL533_12590</name>
</gene>
<dbReference type="AlphaFoldDB" id="A0A2L1VJ46"/>
<keyword evidence="1" id="KW-0812">Transmembrane</keyword>
<evidence type="ECO:0008006" key="4">
    <source>
        <dbReference type="Google" id="ProtNLM"/>
    </source>
</evidence>
<proteinExistence type="predicted"/>
<feature type="transmembrane region" description="Helical" evidence="1">
    <location>
        <begin position="16"/>
        <end position="33"/>
    </location>
</feature>
<dbReference type="RefSeq" id="WP_039255410.1">
    <property type="nucleotide sequence ID" value="NZ_CP014019.1"/>
</dbReference>
<organism evidence="2 3">
    <name type="scientific">Acinetobacter nosocomialis</name>
    <dbReference type="NCBI Taxonomy" id="106654"/>
    <lineage>
        <taxon>Bacteria</taxon>
        <taxon>Pseudomonadati</taxon>
        <taxon>Pseudomonadota</taxon>
        <taxon>Gammaproteobacteria</taxon>
        <taxon>Moraxellales</taxon>
        <taxon>Moraxellaceae</taxon>
        <taxon>Acinetobacter</taxon>
        <taxon>Acinetobacter calcoaceticus/baumannii complex</taxon>
    </lineage>
</organism>
<feature type="transmembrane region" description="Helical" evidence="1">
    <location>
        <begin position="77"/>
        <end position="103"/>
    </location>
</feature>
<reference evidence="3" key="1">
    <citation type="submission" date="2017-12" db="EMBL/GenBank/DDBJ databases">
        <title>FDA dAtabase for Regulatory Grade micrObial Sequences (FDA-ARGOS): Supporting development and validation of Infectious Disease Dx tests.</title>
        <authorList>
            <person name="Hoffmann M."/>
            <person name="Allard M."/>
            <person name="Evans P."/>
            <person name="Brown E."/>
            <person name="Tallon L."/>
            <person name="Sadzewicz L."/>
            <person name="Sengamalay N."/>
            <person name="Ott S."/>
            <person name="Godinez A."/>
            <person name="Nagaraj S."/>
            <person name="Vavikolanu K."/>
            <person name="Aluvathingal J."/>
            <person name="Nadendla S."/>
            <person name="Sichtig H."/>
        </authorList>
    </citation>
    <scope>NUCLEOTIDE SEQUENCE [LARGE SCALE GENOMIC DNA]</scope>
    <source>
        <strain evidence="3">FDAARGOS_129</strain>
    </source>
</reference>
<sequence>MNNIFAFLLPHTTLDWFFFSVLLGWLVFSLVAAKKAKNNIEQRIHSSHFNNIKASFTELSTALRDPKWDHIVENAPGFALVLGLLGTFLGIGLAISGAGQILADMNSGSTSATDMRQTIGNLSPMLAEIGLKFKSSAWGILVHIALRLIIPVFGIDEIRSQAILKQLEKDAEQEEKAVNKRWEQIESLLQKALFTNTAQAGSIAKVMETQTEHLAIIAEVQKTFGDNVKTLGTSVKEFEKTVDAFRGSMKVAIQEMQESVQNASQGLHDTVESMKEEVSTTFTEFRDNVSQTLAKVGDDISTSSLAIKSSVDTLSSSMSKELQNVTMVTASLTTHSREMAAAISEQKLTLEEMGDKVQSIAAKGAEYAFSLEDVTGNIEKLAGSDGIIASNLAKVASNTKESNQHLEVLANNLTATESGSSFGNFLTRK</sequence>
<dbReference type="EMBL" id="CP014019">
    <property type="protein sequence ID" value="AVF45158.1"/>
    <property type="molecule type" value="Genomic_DNA"/>
</dbReference>
<name>A0A2L1VJ46_ACINO</name>
<dbReference type="Proteomes" id="UP000237921">
    <property type="component" value="Chromosome"/>
</dbReference>